<sequence length="326" mass="35857">MSVLSISKAIREGLHEEMIRDENVIVLGEDMAIMGSVFGITQGFLEEFGEWRVIDTPISEAGFTGIAVGAAMRGLRPVVEWMYNDFITCCLDPVMNQAAKLRYMTGGQITIPVVFRAPMGAGRRNAGQHSQCLEALFTHIPGLKVVCPSTAKDAKGLIKSSIRDNDPVVFLEHKLLYAKKEEVPDEKDFLIPLGQADIKKAGTDVTIITWSRQVYFALDASKELEKLGINVEILDLRTLVPLDFEAIKTSVSKTHNVVIVEEGVKRGGIGAEISAKITEELFDELDSPAYRVAGLNIVSPFSPALEDEGFPQVKDIIDAVRRLLNK</sequence>
<dbReference type="InterPro" id="IPR033248">
    <property type="entry name" value="Transketolase_C"/>
</dbReference>
<dbReference type="FunFam" id="3.40.50.920:FF:000001">
    <property type="entry name" value="Pyruvate dehydrogenase E1 beta subunit"/>
    <property type="match status" value="1"/>
</dbReference>
<proteinExistence type="predicted"/>
<dbReference type="Pfam" id="PF02780">
    <property type="entry name" value="Transketolase_C"/>
    <property type="match status" value="1"/>
</dbReference>
<dbReference type="CDD" id="cd07036">
    <property type="entry name" value="TPP_PYR_E1-PDHc-beta_like"/>
    <property type="match status" value="1"/>
</dbReference>
<evidence type="ECO:0000313" key="6">
    <source>
        <dbReference type="Proteomes" id="UP000324638"/>
    </source>
</evidence>
<dbReference type="SUPFAM" id="SSF52518">
    <property type="entry name" value="Thiamin diphosphate-binding fold (THDP-binding)"/>
    <property type="match status" value="1"/>
</dbReference>
<keyword evidence="3" id="KW-0786">Thiamine pyrophosphate</keyword>
<dbReference type="InterPro" id="IPR005475">
    <property type="entry name" value="Transketolase-like_Pyr-bd"/>
</dbReference>
<dbReference type="Proteomes" id="UP000324638">
    <property type="component" value="Unassembled WGS sequence"/>
</dbReference>
<feature type="domain" description="Transketolase-like pyrimidine-binding" evidence="4">
    <location>
        <begin position="4"/>
        <end position="179"/>
    </location>
</feature>
<protein>
    <submittedName>
        <fullName evidence="5">Alpha-ketoacid dehydrogenase subunit beta</fullName>
    </submittedName>
</protein>
<evidence type="ECO:0000256" key="3">
    <source>
        <dbReference type="ARBA" id="ARBA00023052"/>
    </source>
</evidence>
<keyword evidence="2" id="KW-0560">Oxidoreductase</keyword>
<dbReference type="InterPro" id="IPR009014">
    <property type="entry name" value="Transketo_C/PFOR_II"/>
</dbReference>
<comment type="cofactor">
    <cofactor evidence="1">
        <name>thiamine diphosphate</name>
        <dbReference type="ChEBI" id="CHEBI:58937"/>
    </cofactor>
</comment>
<evidence type="ECO:0000313" key="5">
    <source>
        <dbReference type="EMBL" id="TXJ21559.1"/>
    </source>
</evidence>
<dbReference type="Pfam" id="PF02779">
    <property type="entry name" value="Transket_pyr"/>
    <property type="match status" value="1"/>
</dbReference>
<reference evidence="5 6" key="1">
    <citation type="journal article" date="1992" name="Lakartidningen">
        <title>[Penicillin V and not amoxicillin is the first choice preparation in acute otitis].</title>
        <authorList>
            <person name="Kamme C."/>
            <person name="Lundgren K."/>
            <person name="Prellner K."/>
        </authorList>
    </citation>
    <scope>NUCLEOTIDE SEQUENCE [LARGE SCALE GENOMIC DNA]</scope>
    <source>
        <strain evidence="5 6">513A</strain>
    </source>
</reference>
<evidence type="ECO:0000256" key="2">
    <source>
        <dbReference type="ARBA" id="ARBA00023002"/>
    </source>
</evidence>
<dbReference type="PANTHER" id="PTHR43257">
    <property type="entry name" value="PYRUVATE DEHYDROGENASE E1 COMPONENT BETA SUBUNIT"/>
    <property type="match status" value="1"/>
</dbReference>
<dbReference type="SUPFAM" id="SSF52922">
    <property type="entry name" value="TK C-terminal domain-like"/>
    <property type="match status" value="1"/>
</dbReference>
<dbReference type="RefSeq" id="WP_147739477.1">
    <property type="nucleotide sequence ID" value="NZ_SAXU01000001.1"/>
</dbReference>
<dbReference type="NCBIfam" id="NF006667">
    <property type="entry name" value="PRK09212.1"/>
    <property type="match status" value="1"/>
</dbReference>
<dbReference type="GO" id="GO:0016491">
    <property type="term" value="F:oxidoreductase activity"/>
    <property type="evidence" value="ECO:0007669"/>
    <property type="project" value="UniProtKB-KW"/>
</dbReference>
<organism evidence="5 6">
    <name type="scientific">Brachyspira aalborgi</name>
    <dbReference type="NCBI Taxonomy" id="29522"/>
    <lineage>
        <taxon>Bacteria</taxon>
        <taxon>Pseudomonadati</taxon>
        <taxon>Spirochaetota</taxon>
        <taxon>Spirochaetia</taxon>
        <taxon>Brachyspirales</taxon>
        <taxon>Brachyspiraceae</taxon>
        <taxon>Brachyspira</taxon>
    </lineage>
</organism>
<dbReference type="InterPro" id="IPR029061">
    <property type="entry name" value="THDP-binding"/>
</dbReference>
<dbReference type="EMBL" id="SAXU01000001">
    <property type="protein sequence ID" value="TXJ21559.1"/>
    <property type="molecule type" value="Genomic_DNA"/>
</dbReference>
<dbReference type="Gene3D" id="3.40.50.920">
    <property type="match status" value="1"/>
</dbReference>
<evidence type="ECO:0000259" key="4">
    <source>
        <dbReference type="SMART" id="SM00861"/>
    </source>
</evidence>
<comment type="caution">
    <text evidence="5">The sequence shown here is derived from an EMBL/GenBank/DDBJ whole genome shotgun (WGS) entry which is preliminary data.</text>
</comment>
<evidence type="ECO:0000256" key="1">
    <source>
        <dbReference type="ARBA" id="ARBA00001964"/>
    </source>
</evidence>
<accession>A0A5C8D7Z4</accession>
<dbReference type="AlphaFoldDB" id="A0A5C8D7Z4"/>
<dbReference type="PANTHER" id="PTHR43257:SF2">
    <property type="entry name" value="PYRUVATE DEHYDROGENASE E1 COMPONENT SUBUNIT BETA"/>
    <property type="match status" value="1"/>
</dbReference>
<gene>
    <name evidence="5" type="ORF">EPJ79_10695</name>
</gene>
<dbReference type="SMART" id="SM00861">
    <property type="entry name" value="Transket_pyr"/>
    <property type="match status" value="1"/>
</dbReference>
<name>A0A5C8D7Z4_9SPIR</name>
<dbReference type="FunFam" id="3.40.50.970:FF:000001">
    <property type="entry name" value="Pyruvate dehydrogenase E1 beta subunit"/>
    <property type="match status" value="1"/>
</dbReference>
<dbReference type="Gene3D" id="3.40.50.970">
    <property type="match status" value="1"/>
</dbReference>